<dbReference type="RefSeq" id="WP_182614715.1">
    <property type="nucleotide sequence ID" value="NZ_BAAATF010000002.1"/>
</dbReference>
<evidence type="ECO:0000259" key="7">
    <source>
        <dbReference type="Pfam" id="PF00296"/>
    </source>
</evidence>
<keyword evidence="3" id="KW-0560">Oxidoreductase</keyword>
<dbReference type="PANTHER" id="PTHR30011:SF16">
    <property type="entry name" value="C2H2 FINGER DOMAIN TRANSCRIPTION FACTOR (EUROFUNG)-RELATED"/>
    <property type="match status" value="1"/>
</dbReference>
<evidence type="ECO:0000313" key="8">
    <source>
        <dbReference type="EMBL" id="MBA8807084.1"/>
    </source>
</evidence>
<keyword evidence="1 6" id="KW-0285">Flavoprotein</keyword>
<organism evidence="8 9">
    <name type="scientific">Promicromonospora sukumoe</name>
    <dbReference type="NCBI Taxonomy" id="88382"/>
    <lineage>
        <taxon>Bacteria</taxon>
        <taxon>Bacillati</taxon>
        <taxon>Actinomycetota</taxon>
        <taxon>Actinomycetes</taxon>
        <taxon>Micrococcales</taxon>
        <taxon>Promicromonosporaceae</taxon>
        <taxon>Promicromonospora</taxon>
    </lineage>
</organism>
<dbReference type="AlphaFoldDB" id="A0A7W3J6K8"/>
<dbReference type="Proteomes" id="UP000540568">
    <property type="component" value="Unassembled WGS sequence"/>
</dbReference>
<evidence type="ECO:0000313" key="9">
    <source>
        <dbReference type="Proteomes" id="UP000540568"/>
    </source>
</evidence>
<gene>
    <name evidence="8" type="ORF">FHX71_001026</name>
</gene>
<keyword evidence="4 8" id="KW-0503">Monooxygenase</keyword>
<dbReference type="EMBL" id="JACGWV010000001">
    <property type="protein sequence ID" value="MBA8807084.1"/>
    <property type="molecule type" value="Genomic_DNA"/>
</dbReference>
<dbReference type="GO" id="GO:0004497">
    <property type="term" value="F:monooxygenase activity"/>
    <property type="evidence" value="ECO:0007669"/>
    <property type="project" value="UniProtKB-KW"/>
</dbReference>
<dbReference type="CDD" id="cd01095">
    <property type="entry name" value="Nitrilotriacetate_monoxgenase"/>
    <property type="match status" value="1"/>
</dbReference>
<accession>A0A7W3J6K8</accession>
<evidence type="ECO:0000256" key="1">
    <source>
        <dbReference type="ARBA" id="ARBA00022630"/>
    </source>
</evidence>
<feature type="binding site" evidence="6">
    <location>
        <position position="101"/>
    </location>
    <ligand>
        <name>FMN</name>
        <dbReference type="ChEBI" id="CHEBI:58210"/>
    </ligand>
</feature>
<dbReference type="InterPro" id="IPR011251">
    <property type="entry name" value="Luciferase-like_dom"/>
</dbReference>
<reference evidence="8 9" key="1">
    <citation type="submission" date="2020-07" db="EMBL/GenBank/DDBJ databases">
        <title>Sequencing the genomes of 1000 actinobacteria strains.</title>
        <authorList>
            <person name="Klenk H.-P."/>
        </authorList>
    </citation>
    <scope>NUCLEOTIDE SEQUENCE [LARGE SCALE GENOMIC DNA]</scope>
    <source>
        <strain evidence="8 9">DSM 44121</strain>
    </source>
</reference>
<feature type="binding site" evidence="6">
    <location>
        <position position="225"/>
    </location>
    <ligand>
        <name>FMN</name>
        <dbReference type="ChEBI" id="CHEBI:58210"/>
    </ligand>
</feature>
<keyword evidence="2 6" id="KW-0288">FMN</keyword>
<evidence type="ECO:0000256" key="2">
    <source>
        <dbReference type="ARBA" id="ARBA00022643"/>
    </source>
</evidence>
<dbReference type="Pfam" id="PF00296">
    <property type="entry name" value="Bac_luciferase"/>
    <property type="match status" value="1"/>
</dbReference>
<dbReference type="InterPro" id="IPR016215">
    <property type="entry name" value="NTA_MOA"/>
</dbReference>
<dbReference type="NCBIfam" id="TIGR03860">
    <property type="entry name" value="FMN_nitrolo"/>
    <property type="match status" value="1"/>
</dbReference>
<comment type="caution">
    <text evidence="8">The sequence shown here is derived from an EMBL/GenBank/DDBJ whole genome shotgun (WGS) entry which is preliminary data.</text>
</comment>
<evidence type="ECO:0000256" key="6">
    <source>
        <dbReference type="PIRSR" id="PIRSR000337-1"/>
    </source>
</evidence>
<evidence type="ECO:0000256" key="3">
    <source>
        <dbReference type="ARBA" id="ARBA00023002"/>
    </source>
</evidence>
<dbReference type="PIRSF" id="PIRSF000337">
    <property type="entry name" value="NTA_MOA"/>
    <property type="match status" value="1"/>
</dbReference>
<evidence type="ECO:0000256" key="5">
    <source>
        <dbReference type="ARBA" id="ARBA00033748"/>
    </source>
</evidence>
<dbReference type="InterPro" id="IPR036661">
    <property type="entry name" value="Luciferase-like_sf"/>
</dbReference>
<dbReference type="SUPFAM" id="SSF51679">
    <property type="entry name" value="Bacterial luciferase-like"/>
    <property type="match status" value="1"/>
</dbReference>
<feature type="domain" description="Luciferase-like" evidence="7">
    <location>
        <begin position="31"/>
        <end position="396"/>
    </location>
</feature>
<proteinExistence type="inferred from homology"/>
<comment type="similarity">
    <text evidence="5">Belongs to the NtaA/SnaA/DszA monooxygenase family.</text>
</comment>
<feature type="binding site" evidence="6">
    <location>
        <position position="155"/>
    </location>
    <ligand>
        <name>FMN</name>
        <dbReference type="ChEBI" id="CHEBI:58210"/>
    </ligand>
</feature>
<dbReference type="PANTHER" id="PTHR30011">
    <property type="entry name" value="ALKANESULFONATE MONOOXYGENASE-RELATED"/>
    <property type="match status" value="1"/>
</dbReference>
<dbReference type="InterPro" id="IPR051260">
    <property type="entry name" value="Diverse_substr_monoxygenases"/>
</dbReference>
<dbReference type="Gene3D" id="3.20.20.30">
    <property type="entry name" value="Luciferase-like domain"/>
    <property type="match status" value="1"/>
</dbReference>
<protein>
    <submittedName>
        <fullName evidence="8">FMN-dependent oxidoreductase (Nitrilotriacetate monooxygenase family)</fullName>
    </submittedName>
</protein>
<dbReference type="GO" id="GO:0016705">
    <property type="term" value="F:oxidoreductase activity, acting on paired donors, with incorporation or reduction of molecular oxygen"/>
    <property type="evidence" value="ECO:0007669"/>
    <property type="project" value="InterPro"/>
</dbReference>
<keyword evidence="9" id="KW-1185">Reference proteome</keyword>
<evidence type="ECO:0000256" key="4">
    <source>
        <dbReference type="ARBA" id="ARBA00023033"/>
    </source>
</evidence>
<sequence length="460" mass="49995">MSTPTGTPRKQIILGAYLGGVNHHTLWHLPESGSQIDFSTFEHTARTAERGRFDFFFLAEGLALRERDGQVFDQDIVGRPDTFTVLASLAAVTEHLGLAATINATFNEPYELARQIVSLDHLSGGRAAWNVVTSFDAFTGANFRRGGFLDRSQRYERAAETIEVVRSLWDSWAAEDLVIDKEAGVFSRSGAGSFAHAGPQFDVGGWFGVPRAPQGHPVILQAGVSPQGRDFAAANSDAIFSPYGRFDEARAYYQDVKARAAGFGRDPDHLKILPSASFVLGATEKEAQDKARWVREEQVTGRTAQILLEQIWNRDLSAYDPDGPLPDVEPALDAPSFIAGRALTHADRPATVARLRAQAEANGWSLRQTAVEEFTRGSFVGTPTRVADALDDFVQDDGSDGFVIGSYLVPTGLDEFVDDVVPLLQERGSLRTEYTGTTLRDNLGLPTPARAGDAAVARAV</sequence>
<name>A0A7W3J6K8_9MICO</name>